<evidence type="ECO:0000313" key="2">
    <source>
        <dbReference type="EnsemblMetazoa" id="CLYHEMP013668.1"/>
    </source>
</evidence>
<keyword evidence="3" id="KW-1185">Reference proteome</keyword>
<accession>A0A7M5WW47</accession>
<evidence type="ECO:0000256" key="1">
    <source>
        <dbReference type="SAM" id="SignalP"/>
    </source>
</evidence>
<dbReference type="EnsemblMetazoa" id="CLYHEMT013668.1">
    <property type="protein sequence ID" value="CLYHEMP013668.1"/>
    <property type="gene ID" value="CLYHEMG013668"/>
</dbReference>
<proteinExistence type="predicted"/>
<organism evidence="2 3">
    <name type="scientific">Clytia hemisphaerica</name>
    <dbReference type="NCBI Taxonomy" id="252671"/>
    <lineage>
        <taxon>Eukaryota</taxon>
        <taxon>Metazoa</taxon>
        <taxon>Cnidaria</taxon>
        <taxon>Hydrozoa</taxon>
        <taxon>Hydroidolina</taxon>
        <taxon>Leptothecata</taxon>
        <taxon>Obeliida</taxon>
        <taxon>Clytiidae</taxon>
        <taxon>Clytia</taxon>
    </lineage>
</organism>
<sequence length="400" mass="45877">MIMAFQKLLVLSFVLLSAAVYATSELKWHLDEDESMASNVIIPPDDVTHDCQNIRTIDHANFKKDPVLRNLKKIKSIYVKYNHAYGIPILGVQNFKDESMLRACYLLRYLFAGNEWLRRYGKLTKLYLSGNKEGWCCPPQMGNNGLSCSCGVGVKYPFTGRGAPAHEMAHWFIKRMLVPMARDGRLKVPTFQNDKFRNYTETDYLKKKGDKLSDFLLNSYHQDHARGSTKIKDEKLHHYFIYTGQEKLIIKNGGLKKAQEDANRLKTENKNLYAILKQVWQCENDYVMVCKDAAYDFTKGLSQRLTIAQVDPKDPQKMICNPTLDQPELRAPKPIIDVSRDVLTDKKKCEKVVKKSGSDVKGLKKGDLDASLGNDRDDMGNEYVWFLRRCCAKTAKFSFV</sequence>
<dbReference type="AlphaFoldDB" id="A0A7M5WW47"/>
<name>A0A7M5WW47_9CNID</name>
<dbReference type="RefSeq" id="XP_066919505.1">
    <property type="nucleotide sequence ID" value="XM_067063404.1"/>
</dbReference>
<dbReference type="Proteomes" id="UP000594262">
    <property type="component" value="Unplaced"/>
</dbReference>
<protein>
    <submittedName>
        <fullName evidence="2">Uncharacterized protein</fullName>
    </submittedName>
</protein>
<evidence type="ECO:0000313" key="3">
    <source>
        <dbReference type="Proteomes" id="UP000594262"/>
    </source>
</evidence>
<dbReference type="GeneID" id="136806823"/>
<keyword evidence="1" id="KW-0732">Signal</keyword>
<feature type="signal peptide" evidence="1">
    <location>
        <begin position="1"/>
        <end position="22"/>
    </location>
</feature>
<feature type="chain" id="PRO_5029729338" evidence="1">
    <location>
        <begin position="23"/>
        <end position="400"/>
    </location>
</feature>
<reference evidence="2" key="1">
    <citation type="submission" date="2021-01" db="UniProtKB">
        <authorList>
            <consortium name="EnsemblMetazoa"/>
        </authorList>
    </citation>
    <scope>IDENTIFICATION</scope>
</reference>